<feature type="transmembrane region" description="Helical" evidence="6">
    <location>
        <begin position="343"/>
        <end position="365"/>
    </location>
</feature>
<feature type="transmembrane region" description="Helical" evidence="6">
    <location>
        <begin position="139"/>
        <end position="162"/>
    </location>
</feature>
<dbReference type="STRING" id="675635.Psed_1011"/>
<evidence type="ECO:0000256" key="6">
    <source>
        <dbReference type="SAM" id="Phobius"/>
    </source>
</evidence>
<feature type="transmembrane region" description="Helical" evidence="6">
    <location>
        <begin position="168"/>
        <end position="188"/>
    </location>
</feature>
<evidence type="ECO:0000313" key="9">
    <source>
        <dbReference type="Proteomes" id="UP000007809"/>
    </source>
</evidence>
<keyword evidence="3 6" id="KW-1133">Transmembrane helix</keyword>
<feature type="transmembrane region" description="Helical" evidence="6">
    <location>
        <begin position="105"/>
        <end position="127"/>
    </location>
</feature>
<dbReference type="InterPro" id="IPR011701">
    <property type="entry name" value="MFS"/>
</dbReference>
<evidence type="ECO:0000256" key="5">
    <source>
        <dbReference type="SAM" id="MobiDB-lite"/>
    </source>
</evidence>
<dbReference type="Pfam" id="PF07690">
    <property type="entry name" value="MFS_1"/>
    <property type="match status" value="1"/>
</dbReference>
<dbReference type="GO" id="GO:0022857">
    <property type="term" value="F:transmembrane transporter activity"/>
    <property type="evidence" value="ECO:0007669"/>
    <property type="project" value="InterPro"/>
</dbReference>
<feature type="transmembrane region" description="Helical" evidence="6">
    <location>
        <begin position="305"/>
        <end position="331"/>
    </location>
</feature>
<evidence type="ECO:0000313" key="8">
    <source>
        <dbReference type="EMBL" id="AEA23262.1"/>
    </source>
</evidence>
<dbReference type="PROSITE" id="PS50850">
    <property type="entry name" value="MFS"/>
    <property type="match status" value="1"/>
</dbReference>
<protein>
    <submittedName>
        <fullName evidence="8">Major facilitator superfamily MFS_1</fullName>
    </submittedName>
</protein>
<dbReference type="KEGG" id="pdx:Psed_1011"/>
<dbReference type="Gene3D" id="1.20.1250.20">
    <property type="entry name" value="MFS general substrate transporter like domains"/>
    <property type="match status" value="2"/>
</dbReference>
<proteinExistence type="predicted"/>
<accession>F4CMC2</accession>
<feature type="transmembrane region" description="Helical" evidence="6">
    <location>
        <begin position="371"/>
        <end position="390"/>
    </location>
</feature>
<gene>
    <name evidence="8" type="ordered locus">Psed_1011</name>
</gene>
<feature type="transmembrane region" description="Helical" evidence="6">
    <location>
        <begin position="249"/>
        <end position="268"/>
    </location>
</feature>
<feature type="domain" description="Major facilitator superfamily (MFS) profile" evidence="7">
    <location>
        <begin position="12"/>
        <end position="399"/>
    </location>
</feature>
<keyword evidence="9" id="KW-1185">Reference proteome</keyword>
<dbReference type="GO" id="GO:0005886">
    <property type="term" value="C:plasma membrane"/>
    <property type="evidence" value="ECO:0007669"/>
    <property type="project" value="UniProtKB-SubCell"/>
</dbReference>
<name>F4CMC2_PSEUX</name>
<feature type="transmembrane region" description="Helical" evidence="6">
    <location>
        <begin position="219"/>
        <end position="237"/>
    </location>
</feature>
<evidence type="ECO:0000256" key="2">
    <source>
        <dbReference type="ARBA" id="ARBA00022692"/>
    </source>
</evidence>
<sequence length="416" mass="42060">MNVAGPATRGVSTRVVLFGVLALAVNLRAALAGYPPLIETVRADLGVDAGTAGLVQSGAVLMMAVGSFVGPMIGARLGRERALGWSVGLIALGSLVRGVPALAALIAASLVIGLGIGLAGVLLTGVVKHHLAARAGAVTGGYVVSMMVGATVASALGVPLAIALGGWSFSLAVWTVPAVLAVAAWTPIARRIAEPTSAAAAAGARRALPWRDPFARRSACYQAGTSMMFYGWITWLAPYYEGQGWSPQHAGVLLAAWSVTQIPSALVVPALAERRRRWRFWASTTLACGIAGTVGAILLPQPPGIGPWLWVVLLGIGVGAGFPLGLAVIAWRTPDGHASAATSGLALGVGYVAAALAPLVMGLLIDLTGGYPAALALLVAAGLLQAGAVWRIGDHPRAGDHSADGRTVSPASRPGP</sequence>
<evidence type="ECO:0000256" key="4">
    <source>
        <dbReference type="ARBA" id="ARBA00023136"/>
    </source>
</evidence>
<dbReference type="InterPro" id="IPR052524">
    <property type="entry name" value="MFS_Cyanate_Porter"/>
</dbReference>
<evidence type="ECO:0000259" key="7">
    <source>
        <dbReference type="PROSITE" id="PS50850"/>
    </source>
</evidence>
<dbReference type="SUPFAM" id="SSF103473">
    <property type="entry name" value="MFS general substrate transporter"/>
    <property type="match status" value="1"/>
</dbReference>
<dbReference type="PANTHER" id="PTHR23523">
    <property type="match status" value="1"/>
</dbReference>
<dbReference type="PANTHER" id="PTHR23523:SF2">
    <property type="entry name" value="2-NITROIMIDAZOLE TRANSPORTER"/>
    <property type="match status" value="1"/>
</dbReference>
<keyword evidence="2 6" id="KW-0812">Transmembrane</keyword>
<feature type="transmembrane region" description="Helical" evidence="6">
    <location>
        <begin position="53"/>
        <end position="75"/>
    </location>
</feature>
<dbReference type="OrthoDB" id="5317164at2"/>
<keyword evidence="4 6" id="KW-0472">Membrane</keyword>
<evidence type="ECO:0000256" key="3">
    <source>
        <dbReference type="ARBA" id="ARBA00022989"/>
    </source>
</evidence>
<dbReference type="Proteomes" id="UP000007809">
    <property type="component" value="Chromosome"/>
</dbReference>
<evidence type="ECO:0000256" key="1">
    <source>
        <dbReference type="ARBA" id="ARBA00004651"/>
    </source>
</evidence>
<feature type="transmembrane region" description="Helical" evidence="6">
    <location>
        <begin position="280"/>
        <end position="299"/>
    </location>
</feature>
<reference evidence="8 9" key="1">
    <citation type="journal article" date="2011" name="J. Bacteriol.">
        <title>Genome sequence of the 1,4-dioxane-degrading Pseudonocardia dioxanivorans strain CB1190.</title>
        <authorList>
            <person name="Sales C.M."/>
            <person name="Mahendra S."/>
            <person name="Grostern A."/>
            <person name="Parales R.E."/>
            <person name="Goodwin L.A."/>
            <person name="Woyke T."/>
            <person name="Nolan M."/>
            <person name="Lapidus A."/>
            <person name="Chertkov O."/>
            <person name="Ovchinnikova G."/>
            <person name="Sczyrba A."/>
            <person name="Alvarez-Cohen L."/>
        </authorList>
    </citation>
    <scope>NUCLEOTIDE SEQUENCE [LARGE SCALE GENOMIC DNA]</scope>
    <source>
        <strain evidence="9">ATCC 55486 / DSM 44775 / JCM 13855 / CB1190</strain>
    </source>
</reference>
<dbReference type="InterPro" id="IPR036259">
    <property type="entry name" value="MFS_trans_sf"/>
</dbReference>
<dbReference type="AlphaFoldDB" id="F4CMC2"/>
<dbReference type="eggNOG" id="COG2807">
    <property type="taxonomic scope" value="Bacteria"/>
</dbReference>
<dbReference type="HOGENOM" id="CLU_038046_1_0_11"/>
<feature type="region of interest" description="Disordered" evidence="5">
    <location>
        <begin position="397"/>
        <end position="416"/>
    </location>
</feature>
<comment type="subcellular location">
    <subcellularLocation>
        <location evidence="1">Cell membrane</location>
        <topology evidence="1">Multi-pass membrane protein</topology>
    </subcellularLocation>
</comment>
<organism evidence="8 9">
    <name type="scientific">Pseudonocardia dioxanivorans (strain ATCC 55486 / DSM 44775 / JCM 13855 / CB1190)</name>
    <dbReference type="NCBI Taxonomy" id="675635"/>
    <lineage>
        <taxon>Bacteria</taxon>
        <taxon>Bacillati</taxon>
        <taxon>Actinomycetota</taxon>
        <taxon>Actinomycetes</taxon>
        <taxon>Pseudonocardiales</taxon>
        <taxon>Pseudonocardiaceae</taxon>
        <taxon>Pseudonocardia</taxon>
    </lineage>
</organism>
<dbReference type="InterPro" id="IPR020846">
    <property type="entry name" value="MFS_dom"/>
</dbReference>
<feature type="transmembrane region" description="Helical" evidence="6">
    <location>
        <begin position="82"/>
        <end position="99"/>
    </location>
</feature>
<dbReference type="EMBL" id="CP002593">
    <property type="protein sequence ID" value="AEA23262.1"/>
    <property type="molecule type" value="Genomic_DNA"/>
</dbReference>